<dbReference type="SMART" id="SM00345">
    <property type="entry name" value="HTH_GNTR"/>
    <property type="match status" value="1"/>
</dbReference>
<reference evidence="6" key="1">
    <citation type="journal article" date="2019" name="Int. J. Syst. Evol. Microbiol.">
        <title>The Global Catalogue of Microorganisms (GCM) 10K type strain sequencing project: providing services to taxonomists for standard genome sequencing and annotation.</title>
        <authorList>
            <consortium name="The Broad Institute Genomics Platform"/>
            <consortium name="The Broad Institute Genome Sequencing Center for Infectious Disease"/>
            <person name="Wu L."/>
            <person name="Ma J."/>
        </authorList>
    </citation>
    <scope>NUCLEOTIDE SEQUENCE [LARGE SCALE GENOMIC DNA]</scope>
    <source>
        <strain evidence="6">JCM 16904</strain>
    </source>
</reference>
<proteinExistence type="predicted"/>
<dbReference type="InterPro" id="IPR036390">
    <property type="entry name" value="WH_DNA-bd_sf"/>
</dbReference>
<evidence type="ECO:0000313" key="6">
    <source>
        <dbReference type="Proteomes" id="UP001500902"/>
    </source>
</evidence>
<dbReference type="SUPFAM" id="SSF48008">
    <property type="entry name" value="GntR ligand-binding domain-like"/>
    <property type="match status" value="1"/>
</dbReference>
<accession>A0ABP7C8C9</accession>
<dbReference type="Proteomes" id="UP001500902">
    <property type="component" value="Unassembled WGS sequence"/>
</dbReference>
<sequence>MGMSQHSAGSGAGRRIGRSRVADQIVDDLRERILGGDLPDGSRLPAERELADHYGVSGATVREAVRVLSTVGLVSVRHGAGSFVTAEPDTMIGMTIASVVRLAGAGAVDVLGVFAALNRYAVQLAAQQATDAEIASLRETVDRLAVIDDTGGTIEDLRAFMRRLSEISHNALLIPLCRLLADVQVELAFELSGGRVSEWRRVAGGLHADRLAIVEALENRSPEQAAAAVDAHSAHAARLILSTPQAKKVQLSDPGYARLLVDMLDARLSSAMS</sequence>
<dbReference type="InterPro" id="IPR036388">
    <property type="entry name" value="WH-like_DNA-bd_sf"/>
</dbReference>
<dbReference type="SUPFAM" id="SSF46785">
    <property type="entry name" value="Winged helix' DNA-binding domain"/>
    <property type="match status" value="1"/>
</dbReference>
<protein>
    <recommendedName>
        <fullName evidence="4">HTH gntR-type domain-containing protein</fullName>
    </recommendedName>
</protein>
<dbReference type="Pfam" id="PF07729">
    <property type="entry name" value="FCD"/>
    <property type="match status" value="1"/>
</dbReference>
<dbReference type="SMART" id="SM00895">
    <property type="entry name" value="FCD"/>
    <property type="match status" value="1"/>
</dbReference>
<keyword evidence="3" id="KW-0804">Transcription</keyword>
<dbReference type="Gene3D" id="1.10.10.10">
    <property type="entry name" value="Winged helix-like DNA-binding domain superfamily/Winged helix DNA-binding domain"/>
    <property type="match status" value="1"/>
</dbReference>
<dbReference type="PANTHER" id="PTHR43537">
    <property type="entry name" value="TRANSCRIPTIONAL REGULATOR, GNTR FAMILY"/>
    <property type="match status" value="1"/>
</dbReference>
<dbReference type="CDD" id="cd07377">
    <property type="entry name" value="WHTH_GntR"/>
    <property type="match status" value="1"/>
</dbReference>
<dbReference type="PROSITE" id="PS50949">
    <property type="entry name" value="HTH_GNTR"/>
    <property type="match status" value="1"/>
</dbReference>
<evidence type="ECO:0000259" key="4">
    <source>
        <dbReference type="PROSITE" id="PS50949"/>
    </source>
</evidence>
<evidence type="ECO:0000256" key="2">
    <source>
        <dbReference type="ARBA" id="ARBA00023125"/>
    </source>
</evidence>
<evidence type="ECO:0000313" key="5">
    <source>
        <dbReference type="EMBL" id="GAA3680148.1"/>
    </source>
</evidence>
<comment type="caution">
    <text evidence="5">The sequence shown here is derived from an EMBL/GenBank/DDBJ whole genome shotgun (WGS) entry which is preliminary data.</text>
</comment>
<gene>
    <name evidence="5" type="ORF">GCM10022224_050420</name>
</gene>
<evidence type="ECO:0000256" key="1">
    <source>
        <dbReference type="ARBA" id="ARBA00023015"/>
    </source>
</evidence>
<keyword evidence="2" id="KW-0238">DNA-binding</keyword>
<dbReference type="PANTHER" id="PTHR43537:SF5">
    <property type="entry name" value="UXU OPERON TRANSCRIPTIONAL REGULATOR"/>
    <property type="match status" value="1"/>
</dbReference>
<name>A0ABP7C8C9_9ACTN</name>
<feature type="domain" description="HTH gntR-type" evidence="4">
    <location>
        <begin position="19"/>
        <end position="87"/>
    </location>
</feature>
<dbReference type="EMBL" id="BAAAZP010000092">
    <property type="protein sequence ID" value="GAA3680148.1"/>
    <property type="molecule type" value="Genomic_DNA"/>
</dbReference>
<evidence type="ECO:0000256" key="3">
    <source>
        <dbReference type="ARBA" id="ARBA00023163"/>
    </source>
</evidence>
<dbReference type="InterPro" id="IPR000524">
    <property type="entry name" value="Tscrpt_reg_HTH_GntR"/>
</dbReference>
<dbReference type="InterPro" id="IPR008920">
    <property type="entry name" value="TF_FadR/GntR_C"/>
</dbReference>
<dbReference type="PRINTS" id="PR00035">
    <property type="entry name" value="HTHGNTR"/>
</dbReference>
<keyword evidence="6" id="KW-1185">Reference proteome</keyword>
<dbReference type="Gene3D" id="1.20.120.530">
    <property type="entry name" value="GntR ligand-binding domain-like"/>
    <property type="match status" value="1"/>
</dbReference>
<organism evidence="5 6">
    <name type="scientific">Nonomuraea antimicrobica</name>
    <dbReference type="NCBI Taxonomy" id="561173"/>
    <lineage>
        <taxon>Bacteria</taxon>
        <taxon>Bacillati</taxon>
        <taxon>Actinomycetota</taxon>
        <taxon>Actinomycetes</taxon>
        <taxon>Streptosporangiales</taxon>
        <taxon>Streptosporangiaceae</taxon>
        <taxon>Nonomuraea</taxon>
    </lineage>
</organism>
<dbReference type="Pfam" id="PF00392">
    <property type="entry name" value="GntR"/>
    <property type="match status" value="1"/>
</dbReference>
<keyword evidence="1" id="KW-0805">Transcription regulation</keyword>
<dbReference type="InterPro" id="IPR011711">
    <property type="entry name" value="GntR_C"/>
</dbReference>